<accession>A0ABQ5RUF1</accession>
<feature type="coiled-coil region" evidence="1">
    <location>
        <begin position="82"/>
        <end position="123"/>
    </location>
</feature>
<reference evidence="2" key="1">
    <citation type="submission" date="2022-12" db="EMBL/GenBank/DDBJ databases">
        <authorList>
            <person name="Yamamoto K."/>
            <person name="Nozaki H."/>
        </authorList>
    </citation>
    <scope>NUCLEOTIDE SEQUENCE</scope>
    <source>
        <strain evidence="2">NIES-4468</strain>
    </source>
</reference>
<reference evidence="2 5" key="2">
    <citation type="journal article" date="2023" name="IScience">
        <title>Expanded male sex-determining region conserved during the evolution of homothallism in the green alga Volvox.</title>
        <authorList>
            <person name="Yamamoto K."/>
            <person name="Matsuzaki R."/>
            <person name="Mahakham W."/>
            <person name="Heman W."/>
            <person name="Sekimoto H."/>
            <person name="Kawachi M."/>
            <person name="Minakuchi Y."/>
            <person name="Toyoda A."/>
            <person name="Nozaki H."/>
        </authorList>
    </citation>
    <scope>NUCLEOTIDE SEQUENCE [LARGE SCALE GENOMIC DNA]</scope>
    <source>
        <strain evidence="2 5">NIES-4468</strain>
    </source>
</reference>
<comment type="caution">
    <text evidence="2">The sequence shown here is derived from an EMBL/GenBank/DDBJ whole genome shotgun (WGS) entry which is preliminary data.</text>
</comment>
<keyword evidence="1" id="KW-0175">Coiled coil</keyword>
<evidence type="ECO:0000256" key="1">
    <source>
        <dbReference type="SAM" id="Coils"/>
    </source>
</evidence>
<dbReference type="EMBL" id="BSDZ01000049">
    <property type="protein sequence ID" value="GLI66909.1"/>
    <property type="molecule type" value="Genomic_DNA"/>
</dbReference>
<evidence type="ECO:0000313" key="2">
    <source>
        <dbReference type="EMBL" id="GLI61225.1"/>
    </source>
</evidence>
<name>A0ABQ5RUF1_9CHLO</name>
<gene>
    <name evidence="2" type="ORF">VaNZ11_003517</name>
    <name evidence="3" type="ORF">VaNZ11_010938</name>
    <name evidence="4" type="ORF">VaNZ11_010949</name>
</gene>
<dbReference type="Proteomes" id="UP001165090">
    <property type="component" value="Unassembled WGS sequence"/>
</dbReference>
<protein>
    <submittedName>
        <fullName evidence="2">Uncharacterized protein</fullName>
    </submittedName>
</protein>
<sequence length="250" mass="27670">MLSVSVCSIYPILTIQLGGKANMGPAIQGAVNEATRTFGTEFAVSSVYFATGEKIENRDTDGRKLVRDIVVHVSAPVVLKQLDAQSADIEMLKKDNQMLKNEMEQMKKMHAKANQMLKNEMEQMHAKANVKRVRNTATQILLIADGKEFKVTRCTRFTKRGESDKGVKDAAAALGVTAAQFISRADKMVTVRNKEVHFRDVDELDAEVEEVASIITPALQDLAQWECSVVLKYEDIKAAFPDGFQMGGDE</sequence>
<evidence type="ECO:0000313" key="3">
    <source>
        <dbReference type="EMBL" id="GLI66909.1"/>
    </source>
</evidence>
<dbReference type="EMBL" id="BSDZ01000049">
    <property type="protein sequence ID" value="GLI66916.1"/>
    <property type="molecule type" value="Genomic_DNA"/>
</dbReference>
<keyword evidence="5" id="KW-1185">Reference proteome</keyword>
<proteinExistence type="predicted"/>
<organism evidence="2 5">
    <name type="scientific">Volvox africanus</name>
    <dbReference type="NCBI Taxonomy" id="51714"/>
    <lineage>
        <taxon>Eukaryota</taxon>
        <taxon>Viridiplantae</taxon>
        <taxon>Chlorophyta</taxon>
        <taxon>core chlorophytes</taxon>
        <taxon>Chlorophyceae</taxon>
        <taxon>CS clade</taxon>
        <taxon>Chlamydomonadales</taxon>
        <taxon>Volvocaceae</taxon>
        <taxon>Volvox</taxon>
    </lineage>
</organism>
<evidence type="ECO:0000313" key="4">
    <source>
        <dbReference type="EMBL" id="GLI66916.1"/>
    </source>
</evidence>
<evidence type="ECO:0000313" key="5">
    <source>
        <dbReference type="Proteomes" id="UP001165090"/>
    </source>
</evidence>
<dbReference type="EMBL" id="BSDZ01000010">
    <property type="protein sequence ID" value="GLI61225.1"/>
    <property type="molecule type" value="Genomic_DNA"/>
</dbReference>